<accession>E3I7P7</accession>
<evidence type="ECO:0000313" key="3">
    <source>
        <dbReference type="Proteomes" id="UP000001399"/>
    </source>
</evidence>
<reference evidence="3" key="1">
    <citation type="journal article" date="2011" name="J. Bacteriol.">
        <title>Genome sequences of eight morphologically diverse alphaproteobacteria.</title>
        <authorList>
            <consortium name="US DOE Joint Genome Institute"/>
            <person name="Brown P.J."/>
            <person name="Kysela D.T."/>
            <person name="Buechlein A."/>
            <person name="Hemmerich C."/>
            <person name="Brun Y.V."/>
        </authorList>
    </citation>
    <scope>NUCLEOTIDE SEQUENCE [LARGE SCALE GENOMIC DNA]</scope>
    <source>
        <strain evidence="3">ATCC 17100 / ATH 3.1.1 / DSM 162 / LMG 4299</strain>
    </source>
</reference>
<dbReference type="KEGG" id="rva:Rvan_0377"/>
<protein>
    <submittedName>
        <fullName evidence="2">Uncharacterized protein</fullName>
    </submittedName>
</protein>
<dbReference type="InterPro" id="IPR058956">
    <property type="entry name" value="MamC"/>
</dbReference>
<organism evidence="2 3">
    <name type="scientific">Rhodomicrobium vannielii (strain ATCC 17100 / DSM 162 / LMG 4299 / NCIMB 10020 / ATH 3.1.1)</name>
    <dbReference type="NCBI Taxonomy" id="648757"/>
    <lineage>
        <taxon>Bacteria</taxon>
        <taxon>Pseudomonadati</taxon>
        <taxon>Pseudomonadota</taxon>
        <taxon>Alphaproteobacteria</taxon>
        <taxon>Hyphomicrobiales</taxon>
        <taxon>Hyphomicrobiaceae</taxon>
        <taxon>Rhodomicrobium</taxon>
    </lineage>
</organism>
<dbReference type="AlphaFoldDB" id="E3I7P7"/>
<evidence type="ECO:0000313" key="2">
    <source>
        <dbReference type="EMBL" id="ADP69663.1"/>
    </source>
</evidence>
<evidence type="ECO:0000256" key="1">
    <source>
        <dbReference type="SAM" id="MobiDB-lite"/>
    </source>
</evidence>
<dbReference type="STRING" id="648757.Rvan_0377"/>
<name>E3I7P7_RHOVT</name>
<feature type="compositionally biased region" description="Polar residues" evidence="1">
    <location>
        <begin position="125"/>
        <end position="136"/>
    </location>
</feature>
<proteinExistence type="predicted"/>
<dbReference type="RefSeq" id="WP_013418070.1">
    <property type="nucleotide sequence ID" value="NC_014664.1"/>
</dbReference>
<dbReference type="Pfam" id="PF26373">
    <property type="entry name" value="MamC"/>
    <property type="match status" value="1"/>
</dbReference>
<dbReference type="OrthoDB" id="7960043at2"/>
<gene>
    <name evidence="2" type="ordered locus">Rvan_0377</name>
</gene>
<keyword evidence="3" id="KW-1185">Reference proteome</keyword>
<feature type="region of interest" description="Disordered" evidence="1">
    <location>
        <begin position="98"/>
        <end position="136"/>
    </location>
</feature>
<dbReference type="Proteomes" id="UP000001399">
    <property type="component" value="Chromosome"/>
</dbReference>
<dbReference type="EMBL" id="CP002292">
    <property type="protein sequence ID" value="ADP69663.1"/>
    <property type="molecule type" value="Genomic_DNA"/>
</dbReference>
<dbReference type="HOGENOM" id="CLU_1873847_0_0_5"/>
<sequence length="136" mass="13171">MSHKHHLSGEAADAALRFGAFGALISGGIVAGQSISAAQQGDKSVPQAVTDTLAAATKAGIAAAVGGAAAAAVGGHGFSRVASFLAGAAAAAWVMSPPRRPTSISDAAQNRDAPSPKKSDDIILASSTQGGNPKAV</sequence>